<dbReference type="OrthoDB" id="10261749at2759"/>
<dbReference type="AlphaFoldDB" id="A0A9W8YE55"/>
<dbReference type="InterPro" id="IPR052765">
    <property type="entry name" value="PGM-Related"/>
</dbReference>
<dbReference type="Pfam" id="PF00300">
    <property type="entry name" value="His_Phos_1"/>
    <property type="match status" value="1"/>
</dbReference>
<feature type="compositionally biased region" description="Low complexity" evidence="1">
    <location>
        <begin position="361"/>
        <end position="373"/>
    </location>
</feature>
<feature type="region of interest" description="Disordered" evidence="1">
    <location>
        <begin position="403"/>
        <end position="549"/>
    </location>
</feature>
<reference evidence="2" key="1">
    <citation type="submission" date="2022-10" db="EMBL/GenBank/DDBJ databases">
        <title>Tapping the CABI collections for fungal endophytes: first genome assemblies for Collariella, Neodidymelliopsis, Ascochyta clinopodiicola, Didymella pomorum, Didymosphaeria variabile, Neocosmospora piperis and Neocucurbitaria cava.</title>
        <authorList>
            <person name="Hill R."/>
        </authorList>
    </citation>
    <scope>NUCLEOTIDE SEQUENCE</scope>
    <source>
        <strain evidence="2">IMI 356814</strain>
    </source>
</reference>
<feature type="region of interest" description="Disordered" evidence="1">
    <location>
        <begin position="232"/>
        <end position="261"/>
    </location>
</feature>
<feature type="compositionally biased region" description="Basic residues" evidence="1">
    <location>
        <begin position="423"/>
        <end position="435"/>
    </location>
</feature>
<proteinExistence type="predicted"/>
<dbReference type="CDD" id="cd07067">
    <property type="entry name" value="HP_PGM_like"/>
    <property type="match status" value="1"/>
</dbReference>
<feature type="compositionally biased region" description="Polar residues" evidence="1">
    <location>
        <begin position="379"/>
        <end position="389"/>
    </location>
</feature>
<organism evidence="2 3">
    <name type="scientific">Neocucurbitaria cava</name>
    <dbReference type="NCBI Taxonomy" id="798079"/>
    <lineage>
        <taxon>Eukaryota</taxon>
        <taxon>Fungi</taxon>
        <taxon>Dikarya</taxon>
        <taxon>Ascomycota</taxon>
        <taxon>Pezizomycotina</taxon>
        <taxon>Dothideomycetes</taxon>
        <taxon>Pleosporomycetidae</taxon>
        <taxon>Pleosporales</taxon>
        <taxon>Pleosporineae</taxon>
        <taxon>Cucurbitariaceae</taxon>
        <taxon>Neocucurbitaria</taxon>
    </lineage>
</organism>
<feature type="compositionally biased region" description="Basic and acidic residues" evidence="1">
    <location>
        <begin position="485"/>
        <end position="503"/>
    </location>
</feature>
<dbReference type="InterPro" id="IPR013078">
    <property type="entry name" value="His_Pase_superF_clade-1"/>
</dbReference>
<feature type="region of interest" description="Disordered" evidence="1">
    <location>
        <begin position="296"/>
        <end position="389"/>
    </location>
</feature>
<feature type="compositionally biased region" description="Basic and acidic residues" evidence="1">
    <location>
        <begin position="510"/>
        <end position="519"/>
    </location>
</feature>
<gene>
    <name evidence="2" type="ORF">N0V83_003216</name>
</gene>
<comment type="caution">
    <text evidence="2">The sequence shown here is derived from an EMBL/GenBank/DDBJ whole genome shotgun (WGS) entry which is preliminary data.</text>
</comment>
<protein>
    <recommendedName>
        <fullName evidence="4">Phosphoglycerate mutase-like protein</fullName>
    </recommendedName>
</protein>
<accession>A0A9W8YE55</accession>
<dbReference type="PANTHER" id="PTHR46192">
    <property type="entry name" value="BROAD-RANGE ACID PHOSPHATASE DET1"/>
    <property type="match status" value="1"/>
</dbReference>
<evidence type="ECO:0008006" key="4">
    <source>
        <dbReference type="Google" id="ProtNLM"/>
    </source>
</evidence>
<dbReference type="SMART" id="SM00855">
    <property type="entry name" value="PGAM"/>
    <property type="match status" value="1"/>
</dbReference>
<feature type="compositionally biased region" description="Basic and acidic residues" evidence="1">
    <location>
        <begin position="533"/>
        <end position="549"/>
    </location>
</feature>
<evidence type="ECO:0000313" key="3">
    <source>
        <dbReference type="Proteomes" id="UP001140560"/>
    </source>
</evidence>
<name>A0A9W8YE55_9PLEO</name>
<feature type="compositionally biased region" description="Polar residues" evidence="1">
    <location>
        <begin position="298"/>
        <end position="312"/>
    </location>
</feature>
<dbReference type="EMBL" id="JAPEUY010000005">
    <property type="protein sequence ID" value="KAJ4372925.1"/>
    <property type="molecule type" value="Genomic_DNA"/>
</dbReference>
<feature type="compositionally biased region" description="Basic and acidic residues" evidence="1">
    <location>
        <begin position="319"/>
        <end position="330"/>
    </location>
</feature>
<dbReference type="SUPFAM" id="SSF53254">
    <property type="entry name" value="Phosphoglycerate mutase-like"/>
    <property type="match status" value="1"/>
</dbReference>
<feature type="compositionally biased region" description="Polar residues" evidence="1">
    <location>
        <begin position="238"/>
        <end position="261"/>
    </location>
</feature>
<sequence>MGKPRMIILIRHAQSEGNKNRDIHQFIPDHRVKLTQHGWTQAEEAGQTLRSMLKPDDTLQFYTSPYRRTRETTEGILRTLTSDDPTPSPFPRNKITVFEEPRLREQDFGNFQPCSAEMERMWQERADYGHFFYRIPDGESAADAYDRVSGFNESLWRSFSDDNFPSVCVLVTHGLMSRVFLMKWYHWSVEYFEDLRNVNHCEFIVMKRSENNGRYILHNELRTWSELKRRAAKEGATGASSTTSNRPTPLSNTGQVGLNSSPTIPIRRWGGCVNGCNHDKINYPRRPMRKNTMEYMGGQSQQLPPPATSSSGPLDGEQEDHPVAAQDADHTPAINDPTPGKLSRKQSTKTSSALAIPLTPASPNDASNDASSSEGDDATSATRSSNQHTAPRTAAIMRHLQSPQNSAGEGFSDDSDYFPGMQHLHHSPNGHRKVLRASSRQRQESKERKLARRQTEQSWKEESGMGTGARTDRLGDGDATSDEPGSAKERGTAEDQPILREALKGNMIVERSEEERERSDEDLDGDKTIGAAEVEKMKEAERKGFGEVY</sequence>
<feature type="compositionally biased region" description="Basic and acidic residues" evidence="1">
    <location>
        <begin position="441"/>
        <end position="463"/>
    </location>
</feature>
<dbReference type="InterPro" id="IPR029033">
    <property type="entry name" value="His_PPase_superfam"/>
</dbReference>
<dbReference type="Proteomes" id="UP001140560">
    <property type="component" value="Unassembled WGS sequence"/>
</dbReference>
<evidence type="ECO:0000256" key="1">
    <source>
        <dbReference type="SAM" id="MobiDB-lite"/>
    </source>
</evidence>
<dbReference type="Gene3D" id="3.40.50.1240">
    <property type="entry name" value="Phosphoglycerate mutase-like"/>
    <property type="match status" value="1"/>
</dbReference>
<keyword evidence="3" id="KW-1185">Reference proteome</keyword>
<evidence type="ECO:0000313" key="2">
    <source>
        <dbReference type="EMBL" id="KAJ4372925.1"/>
    </source>
</evidence>